<dbReference type="EMBL" id="PNHF01000020">
    <property type="protein sequence ID" value="PMC61811.1"/>
    <property type="molecule type" value="Genomic_DNA"/>
</dbReference>
<name>A0A2N6SXN2_9CORY</name>
<dbReference type="Gene3D" id="3.40.50.1820">
    <property type="entry name" value="alpha/beta hydrolase"/>
    <property type="match status" value="1"/>
</dbReference>
<evidence type="ECO:0000259" key="1">
    <source>
        <dbReference type="Pfam" id="PF06259"/>
    </source>
</evidence>
<dbReference type="InterPro" id="IPR010427">
    <property type="entry name" value="DUF1023"/>
</dbReference>
<evidence type="ECO:0000313" key="2">
    <source>
        <dbReference type="EMBL" id="PMC61811.1"/>
    </source>
</evidence>
<dbReference type="SUPFAM" id="SSF53474">
    <property type="entry name" value="alpha/beta-Hydrolases"/>
    <property type="match status" value="1"/>
</dbReference>
<comment type="caution">
    <text evidence="2">The sequence shown here is derived from an EMBL/GenBank/DDBJ whole genome shotgun (WGS) entry which is preliminary data.</text>
</comment>
<dbReference type="InterPro" id="IPR029058">
    <property type="entry name" value="AB_hydrolase_fold"/>
</dbReference>
<proteinExistence type="predicted"/>
<evidence type="ECO:0000313" key="3">
    <source>
        <dbReference type="Proteomes" id="UP000235363"/>
    </source>
</evidence>
<feature type="domain" description="DUF1023" evidence="1">
    <location>
        <begin position="218"/>
        <end position="341"/>
    </location>
</feature>
<accession>A0A2N6SXN2</accession>
<dbReference type="RefSeq" id="WP_102213549.1">
    <property type="nucleotide sequence ID" value="NZ_PNHF01000020.1"/>
</dbReference>
<gene>
    <name evidence="2" type="ORF">CJ204_08840</name>
</gene>
<protein>
    <recommendedName>
        <fullName evidence="1">DUF1023 domain-containing protein</fullName>
    </recommendedName>
</protein>
<dbReference type="Pfam" id="PF06259">
    <property type="entry name" value="Abhydrolase_8"/>
    <property type="match status" value="1"/>
</dbReference>
<dbReference type="AlphaFoldDB" id="A0A2N6SXN2"/>
<reference evidence="2 3" key="1">
    <citation type="submission" date="2017-09" db="EMBL/GenBank/DDBJ databases">
        <title>Bacterial strain isolated from the female urinary microbiota.</title>
        <authorList>
            <person name="Thomas-White K."/>
            <person name="Kumar N."/>
            <person name="Forster S."/>
            <person name="Putonti C."/>
            <person name="Lawley T."/>
            <person name="Wolfe A.J."/>
        </authorList>
    </citation>
    <scope>NUCLEOTIDE SEQUENCE [LARGE SCALE GENOMIC DNA]</scope>
    <source>
        <strain evidence="2 3">UMB0908</strain>
    </source>
</reference>
<dbReference type="Proteomes" id="UP000235363">
    <property type="component" value="Unassembled WGS sequence"/>
</dbReference>
<sequence length="456" mass="48126">MSDIEMILAWDPASFAVAAKSWRGAGKRLADAAEKIGDSFAGVPTTELDGPVRQEGIVAVADRAARLRRDAAALGRFADELDRANGELSLARGKLALAIAAAETDDFIVDRASGLVLSNGARAKSIADLGRTAKSLGYHRRQIAVRVEQALEADARSANQLRDQFPAGGHLSTPGTPLGRVEGVAGLPELQADEVERVRGLWGYEAGQEVEVLDTDPGTTAVAVGDPRTAEHVITIVPGTTSTAEELAHHIERARWLHGPDVAVVAWTYDAPPGVVSAAGAGYHERAATSLQMFQAQLAENPNAKLSVMGHSYGATVVAQATRGHGLHADAVVLAASPGAGPGLKTVGDMRLNQRDGTPHHPAENSRRVVAVTSPDDLIKHVGASPVHGADVTSRWFGANRMDISDLVKPKNRHRLNVPARTKAHTEDYFPDPDFRDRLEETTATIPGSGPGAGTK</sequence>
<organism evidence="2 3">
    <name type="scientific">Corynebacterium xerosis</name>
    <dbReference type="NCBI Taxonomy" id="1725"/>
    <lineage>
        <taxon>Bacteria</taxon>
        <taxon>Bacillati</taxon>
        <taxon>Actinomycetota</taxon>
        <taxon>Actinomycetes</taxon>
        <taxon>Mycobacteriales</taxon>
        <taxon>Corynebacteriaceae</taxon>
        <taxon>Corynebacterium</taxon>
    </lineage>
</organism>